<dbReference type="PROSITE" id="PS51272">
    <property type="entry name" value="SLH"/>
    <property type="match status" value="1"/>
</dbReference>
<proteinExistence type="predicted"/>
<name>A0A544UDU1_LYSSH</name>
<evidence type="ECO:0000313" key="3">
    <source>
        <dbReference type="EMBL" id="TQR30577.1"/>
    </source>
</evidence>
<reference evidence="3 4" key="1">
    <citation type="submission" date="2018-03" db="EMBL/GenBank/DDBJ databases">
        <title>Aerobic endospore-forming bacteria genome sequencing and assembly.</title>
        <authorList>
            <person name="Cavalcante D.A."/>
            <person name="Driks A."/>
            <person name="Putonti C."/>
            <person name="De-Souza M.T."/>
        </authorList>
    </citation>
    <scope>NUCLEOTIDE SEQUENCE [LARGE SCALE GENOMIC DNA]</scope>
    <source>
        <strain evidence="3 4">SDF0037</strain>
    </source>
</reference>
<organism evidence="3 4">
    <name type="scientific">Lysinibacillus sphaericus</name>
    <name type="common">Bacillus sphaericus</name>
    <dbReference type="NCBI Taxonomy" id="1421"/>
    <lineage>
        <taxon>Bacteria</taxon>
        <taxon>Bacillati</taxon>
        <taxon>Bacillota</taxon>
        <taxon>Bacilli</taxon>
        <taxon>Bacillales</taxon>
        <taxon>Bacillaceae</taxon>
        <taxon>Lysinibacillus</taxon>
    </lineage>
</organism>
<dbReference type="RefSeq" id="WP_142509634.1">
    <property type="nucleotide sequence ID" value="NZ_SADV01000013.1"/>
</dbReference>
<sequence length="74" mass="8500">MILGKQGSVVIRSLSRREWENFLKRIDPSYWTSENIAALADHNIALGDENGNFRPNENVTRVQFTAFMYRALGL</sequence>
<keyword evidence="1" id="KW-0732">Signal</keyword>
<feature type="domain" description="SLH" evidence="2">
    <location>
        <begin position="19"/>
        <end position="74"/>
    </location>
</feature>
<dbReference type="EMBL" id="SADV01000013">
    <property type="protein sequence ID" value="TQR30577.1"/>
    <property type="molecule type" value="Genomic_DNA"/>
</dbReference>
<protein>
    <submittedName>
        <fullName evidence="3">S-layer homology domain-containing protein</fullName>
    </submittedName>
</protein>
<evidence type="ECO:0000313" key="4">
    <source>
        <dbReference type="Proteomes" id="UP000317944"/>
    </source>
</evidence>
<evidence type="ECO:0000259" key="2">
    <source>
        <dbReference type="PROSITE" id="PS51272"/>
    </source>
</evidence>
<dbReference type="InterPro" id="IPR001119">
    <property type="entry name" value="SLH_dom"/>
</dbReference>
<dbReference type="AlphaFoldDB" id="A0A544UDU1"/>
<comment type="caution">
    <text evidence="3">The sequence shown here is derived from an EMBL/GenBank/DDBJ whole genome shotgun (WGS) entry which is preliminary data.</text>
</comment>
<accession>A0A544UDU1</accession>
<gene>
    <name evidence="3" type="ORF">C7Y47_15735</name>
</gene>
<dbReference type="OrthoDB" id="2739846at2"/>
<dbReference type="Proteomes" id="UP000317944">
    <property type="component" value="Unassembled WGS sequence"/>
</dbReference>
<dbReference type="Pfam" id="PF00395">
    <property type="entry name" value="SLH"/>
    <property type="match status" value="1"/>
</dbReference>
<evidence type="ECO:0000256" key="1">
    <source>
        <dbReference type="ARBA" id="ARBA00022729"/>
    </source>
</evidence>